<dbReference type="Gene3D" id="3.10.450.50">
    <property type="match status" value="1"/>
</dbReference>
<feature type="domain" description="SnoaL-like" evidence="1">
    <location>
        <begin position="9"/>
        <end position="75"/>
    </location>
</feature>
<dbReference type="Proteomes" id="UP001605990">
    <property type="component" value="Unassembled WGS sequence"/>
</dbReference>
<evidence type="ECO:0000259" key="1">
    <source>
        <dbReference type="Pfam" id="PF13577"/>
    </source>
</evidence>
<geneLocation type="plasmid" evidence="3 4">
    <name>unnamed</name>
</geneLocation>
<dbReference type="SUPFAM" id="SSF54427">
    <property type="entry name" value="NTF2-like"/>
    <property type="match status" value="1"/>
</dbReference>
<accession>A0AAX3ZVU7</accession>
<evidence type="ECO:0000313" key="5">
    <source>
        <dbReference type="Proteomes" id="UP001605990"/>
    </source>
</evidence>
<proteinExistence type="predicted"/>
<dbReference type="Pfam" id="PF13577">
    <property type="entry name" value="SnoaL_4"/>
    <property type="match status" value="1"/>
</dbReference>
<keyword evidence="5" id="KW-1185">Reference proteome</keyword>
<evidence type="ECO:0000313" key="4">
    <source>
        <dbReference type="Proteomes" id="UP001231701"/>
    </source>
</evidence>
<dbReference type="InterPro" id="IPR032710">
    <property type="entry name" value="NTF2-like_dom_sf"/>
</dbReference>
<protein>
    <submittedName>
        <fullName evidence="3">Nuclear transport factor 2 family protein</fullName>
    </submittedName>
</protein>
<dbReference type="InterPro" id="IPR037401">
    <property type="entry name" value="SnoaL-like"/>
</dbReference>
<sequence length="127" mass="13779">MTQTTETVADRYITLVDRAVHEPQALQELGSVFAPGATVQFGDLPPVTGLADITEFYRNFYSEMADSKHVWTTTVLGDGSLEVRFIAAWRTIDGQLASQGAVEHVTVDANGLITQLRVLGPETEKAG</sequence>
<evidence type="ECO:0000313" key="2">
    <source>
        <dbReference type="EMBL" id="MFG6294137.1"/>
    </source>
</evidence>
<reference evidence="2 5" key="2">
    <citation type="submission" date="2024-10" db="EMBL/GenBank/DDBJ databases">
        <title>Draft genome assembly of a novel steroid transforming actinomycete isolated from African clawed frog Xenopus laevis.</title>
        <authorList>
            <person name="Bragin E."/>
            <person name="Kollerov V."/>
            <person name="Donova M.V."/>
        </authorList>
    </citation>
    <scope>NUCLEOTIDE SEQUENCE [LARGE SCALE GENOMIC DNA]</scope>
    <source>
        <strain evidence="2 5">MTOC-St3</strain>
    </source>
</reference>
<dbReference type="AlphaFoldDB" id="A0AAX3ZVU7"/>
<name>A0AAX3ZVU7_STRRO</name>
<dbReference type="EMBL" id="CP121272">
    <property type="protein sequence ID" value="WMC90925.1"/>
    <property type="molecule type" value="Genomic_DNA"/>
</dbReference>
<gene>
    <name evidence="2" type="ORF">ACGU38_02015</name>
    <name evidence="3" type="ORF">P7W03_35340</name>
</gene>
<keyword evidence="3" id="KW-0614">Plasmid</keyword>
<evidence type="ECO:0000313" key="3">
    <source>
        <dbReference type="EMBL" id="WMC90925.1"/>
    </source>
</evidence>
<reference evidence="3" key="1">
    <citation type="submission" date="2023-03" db="EMBL/GenBank/DDBJ databases">
        <title>Borrelidin-producing and root-colonizing Streptomyces rochei is a potent biopesticide for soil-borne oomycete-caused plant diseases.</title>
        <authorList>
            <person name="Zhou D."/>
            <person name="Wang X."/>
            <person name="Navarro-Munoz J.C."/>
            <person name="Li W."/>
            <person name="Li J."/>
            <person name="Jiu M."/>
            <person name="Deng S."/>
            <person name="Ye Y."/>
            <person name="Daly P."/>
            <person name="Wei L."/>
        </authorList>
    </citation>
    <scope>NUCLEOTIDE SEQUENCE</scope>
    <source>
        <strain evidence="3">JK1</strain>
        <plasmid evidence="3">unnamed</plasmid>
    </source>
</reference>
<dbReference type="EMBL" id="JBIENY010000030">
    <property type="protein sequence ID" value="MFG6294137.1"/>
    <property type="molecule type" value="Genomic_DNA"/>
</dbReference>
<dbReference type="RefSeq" id="WP_306693620.1">
    <property type="nucleotide sequence ID" value="NZ_CP121272.1"/>
</dbReference>
<dbReference type="Proteomes" id="UP001231701">
    <property type="component" value="Plasmid unnamed"/>
</dbReference>
<dbReference type="GeneID" id="90947425"/>
<organism evidence="3 4">
    <name type="scientific">Streptomyces rochei</name>
    <name type="common">Streptomyces parvullus</name>
    <dbReference type="NCBI Taxonomy" id="1928"/>
    <lineage>
        <taxon>Bacteria</taxon>
        <taxon>Bacillati</taxon>
        <taxon>Actinomycetota</taxon>
        <taxon>Actinomycetes</taxon>
        <taxon>Kitasatosporales</taxon>
        <taxon>Streptomycetaceae</taxon>
        <taxon>Streptomyces</taxon>
        <taxon>Streptomyces rochei group</taxon>
    </lineage>
</organism>